<proteinExistence type="predicted"/>
<organism evidence="1 2">
    <name type="scientific">Corallococcus sicarius</name>
    <dbReference type="NCBI Taxonomy" id="2316726"/>
    <lineage>
        <taxon>Bacteria</taxon>
        <taxon>Pseudomonadati</taxon>
        <taxon>Myxococcota</taxon>
        <taxon>Myxococcia</taxon>
        <taxon>Myxococcales</taxon>
        <taxon>Cystobacterineae</taxon>
        <taxon>Myxococcaceae</taxon>
        <taxon>Corallococcus</taxon>
    </lineage>
</organism>
<reference evidence="2" key="1">
    <citation type="submission" date="2018-09" db="EMBL/GenBank/DDBJ databases">
        <authorList>
            <person name="Livingstone P.G."/>
            <person name="Whitworth D.E."/>
        </authorList>
    </citation>
    <scope>NUCLEOTIDE SEQUENCE [LARGE SCALE GENOMIC DNA]</scope>
    <source>
        <strain evidence="2">CA040B</strain>
    </source>
</reference>
<keyword evidence="2" id="KW-1185">Reference proteome</keyword>
<dbReference type="SUPFAM" id="SSF50939">
    <property type="entry name" value="Sialidases"/>
    <property type="match status" value="1"/>
</dbReference>
<sequence>MDNHAGRVLVVWEEGFAFTARPSWVRSFMPDSGELGEPVQLTAPDEAQACSRLVSAPSGRVALVRSRGHSFERDWVTEVSLSDDGGRTFGAPSVVDVIDPGAGCPAAGLAPYGDLYLAWTRDPSELRVSHGKPVRPCE</sequence>
<gene>
    <name evidence="1" type="ORF">D7X12_13085</name>
</gene>
<dbReference type="CDD" id="cd15482">
    <property type="entry name" value="Sialidase_non-viral"/>
    <property type="match status" value="1"/>
</dbReference>
<dbReference type="InterPro" id="IPR036278">
    <property type="entry name" value="Sialidase_sf"/>
</dbReference>
<dbReference type="AlphaFoldDB" id="A0A3A8NVS6"/>
<protein>
    <recommendedName>
        <fullName evidence="3">Exo-alpha-sialidase</fullName>
    </recommendedName>
</protein>
<name>A0A3A8NVS6_9BACT</name>
<accession>A0A3A8NVS6</accession>
<evidence type="ECO:0008006" key="3">
    <source>
        <dbReference type="Google" id="ProtNLM"/>
    </source>
</evidence>
<comment type="caution">
    <text evidence="1">The sequence shown here is derived from an EMBL/GenBank/DDBJ whole genome shotgun (WGS) entry which is preliminary data.</text>
</comment>
<dbReference type="Proteomes" id="UP000273405">
    <property type="component" value="Unassembled WGS sequence"/>
</dbReference>
<evidence type="ECO:0000313" key="2">
    <source>
        <dbReference type="Proteomes" id="UP000273405"/>
    </source>
</evidence>
<dbReference type="EMBL" id="RAWG01000065">
    <property type="protein sequence ID" value="RKH43554.1"/>
    <property type="molecule type" value="Genomic_DNA"/>
</dbReference>
<evidence type="ECO:0000313" key="1">
    <source>
        <dbReference type="EMBL" id="RKH43554.1"/>
    </source>
</evidence>